<evidence type="ECO:0000313" key="3">
    <source>
        <dbReference type="EMBL" id="KGK34668.1"/>
    </source>
</evidence>
<dbReference type="EMBL" id="JQFK01001406">
    <property type="protein sequence ID" value="KGK34668.1"/>
    <property type="molecule type" value="Genomic_DNA"/>
</dbReference>
<dbReference type="Proteomes" id="UP000029867">
    <property type="component" value="Unassembled WGS sequence"/>
</dbReference>
<dbReference type="eggNOG" id="KOG1801">
    <property type="taxonomic scope" value="Eukaryota"/>
</dbReference>
<dbReference type="HOGENOM" id="CLU_1437684_0_0_1"/>
<dbReference type="SUPFAM" id="SSF52540">
    <property type="entry name" value="P-loop containing nucleoside triphosphate hydrolases"/>
    <property type="match status" value="1"/>
</dbReference>
<evidence type="ECO:0000313" key="4">
    <source>
        <dbReference type="Proteomes" id="UP000029867"/>
    </source>
</evidence>
<feature type="coiled-coil region" evidence="1">
    <location>
        <begin position="123"/>
        <end position="150"/>
    </location>
</feature>
<feature type="non-terminal residue" evidence="3">
    <location>
        <position position="1"/>
    </location>
</feature>
<dbReference type="Pfam" id="PF13086">
    <property type="entry name" value="AAA_11"/>
    <property type="match status" value="1"/>
</dbReference>
<name>A0A099NPD8_PICKU</name>
<gene>
    <name evidence="3" type="ORF">JL09_g6183</name>
</gene>
<evidence type="ECO:0000256" key="1">
    <source>
        <dbReference type="SAM" id="Coils"/>
    </source>
</evidence>
<organism evidence="3 4">
    <name type="scientific">Pichia kudriavzevii</name>
    <name type="common">Yeast</name>
    <name type="synonym">Issatchenkia orientalis</name>
    <dbReference type="NCBI Taxonomy" id="4909"/>
    <lineage>
        <taxon>Eukaryota</taxon>
        <taxon>Fungi</taxon>
        <taxon>Dikarya</taxon>
        <taxon>Ascomycota</taxon>
        <taxon>Saccharomycotina</taxon>
        <taxon>Pichiomycetes</taxon>
        <taxon>Pichiales</taxon>
        <taxon>Pichiaceae</taxon>
        <taxon>Pichia</taxon>
    </lineage>
</organism>
<dbReference type="GO" id="GO:0004386">
    <property type="term" value="F:helicase activity"/>
    <property type="evidence" value="ECO:0007669"/>
    <property type="project" value="InterPro"/>
</dbReference>
<evidence type="ECO:0000259" key="2">
    <source>
        <dbReference type="Pfam" id="PF13086"/>
    </source>
</evidence>
<dbReference type="InterPro" id="IPR045055">
    <property type="entry name" value="DNA2/NAM7-like"/>
</dbReference>
<reference evidence="4" key="1">
    <citation type="journal article" date="2014" name="Microb. Cell Fact.">
        <title>Exploiting Issatchenkia orientalis SD108 for succinic acid production.</title>
        <authorList>
            <person name="Xiao H."/>
            <person name="Shao Z."/>
            <person name="Jiang Y."/>
            <person name="Dole S."/>
            <person name="Zhao H."/>
        </authorList>
    </citation>
    <scope>NUCLEOTIDE SEQUENCE [LARGE SCALE GENOMIC DNA]</scope>
    <source>
        <strain evidence="4">SD108</strain>
    </source>
</reference>
<proteinExistence type="predicted"/>
<dbReference type="InterPro" id="IPR041677">
    <property type="entry name" value="DNA2/NAM7_AAA_11"/>
</dbReference>
<sequence>LAPGVKANISTSKASTGSVDNKRKILICAPSNAAVDELVLRIRNGIKNSKGETFKPNVVRLGKSDAINEQVKDLTLEEQVDAQLSKIKNNDDSSIRAEHRACIVERDELRKKLESNSLTETEISKAEMRLQEVLTKRRELGKRLDEMREQRAVNYRNREIERRNIQFKILNNAQVVCSTLSGSAHDVLA</sequence>
<dbReference type="GO" id="GO:0001147">
    <property type="term" value="F:transcription termination site sequence-specific DNA binding"/>
    <property type="evidence" value="ECO:0007669"/>
    <property type="project" value="TreeGrafter"/>
</dbReference>
<keyword evidence="1" id="KW-0175">Coiled coil</keyword>
<dbReference type="InterPro" id="IPR027417">
    <property type="entry name" value="P-loop_NTPase"/>
</dbReference>
<dbReference type="AlphaFoldDB" id="A0A099NPD8"/>
<feature type="non-terminal residue" evidence="3">
    <location>
        <position position="189"/>
    </location>
</feature>
<dbReference type="PANTHER" id="PTHR10887">
    <property type="entry name" value="DNA2/NAM7 HELICASE FAMILY"/>
    <property type="match status" value="1"/>
</dbReference>
<protein>
    <recommendedName>
        <fullName evidence="2">DNA2/NAM7 helicase helicase domain-containing protein</fullName>
    </recommendedName>
</protein>
<dbReference type="Gene3D" id="3.40.50.300">
    <property type="entry name" value="P-loop containing nucleotide triphosphate hydrolases"/>
    <property type="match status" value="1"/>
</dbReference>
<feature type="domain" description="DNA2/NAM7 helicase helicase" evidence="2">
    <location>
        <begin position="17"/>
        <end position="188"/>
    </location>
</feature>
<accession>A0A099NPD8</accession>
<dbReference type="VEuPathDB" id="FungiDB:C5L36_0B11400"/>
<comment type="caution">
    <text evidence="3">The sequence shown here is derived from an EMBL/GenBank/DDBJ whole genome shotgun (WGS) entry which is preliminary data.</text>
</comment>
<dbReference type="GO" id="GO:0006369">
    <property type="term" value="P:termination of RNA polymerase II transcription"/>
    <property type="evidence" value="ECO:0007669"/>
    <property type="project" value="TreeGrafter"/>
</dbReference>
<dbReference type="PANTHER" id="PTHR10887:SF495">
    <property type="entry name" value="HELICASE SENATAXIN ISOFORM X1-RELATED"/>
    <property type="match status" value="1"/>
</dbReference>
<dbReference type="GO" id="GO:0016604">
    <property type="term" value="C:nuclear body"/>
    <property type="evidence" value="ECO:0007669"/>
    <property type="project" value="TreeGrafter"/>
</dbReference>